<keyword evidence="1" id="KW-0808">Transferase</keyword>
<dbReference type="OrthoDB" id="1244620at2759"/>
<protein>
    <submittedName>
        <fullName evidence="1">Reverse transcriptase</fullName>
    </submittedName>
</protein>
<keyword evidence="1" id="KW-0695">RNA-directed DNA polymerase</keyword>
<dbReference type="InterPro" id="IPR043502">
    <property type="entry name" value="DNA/RNA_pol_sf"/>
</dbReference>
<dbReference type="SUPFAM" id="SSF56672">
    <property type="entry name" value="DNA/RNA polymerases"/>
    <property type="match status" value="1"/>
</dbReference>
<organism evidence="1 2">
    <name type="scientific">Gossypium australe</name>
    <dbReference type="NCBI Taxonomy" id="47621"/>
    <lineage>
        <taxon>Eukaryota</taxon>
        <taxon>Viridiplantae</taxon>
        <taxon>Streptophyta</taxon>
        <taxon>Embryophyta</taxon>
        <taxon>Tracheophyta</taxon>
        <taxon>Spermatophyta</taxon>
        <taxon>Magnoliopsida</taxon>
        <taxon>eudicotyledons</taxon>
        <taxon>Gunneridae</taxon>
        <taxon>Pentapetalae</taxon>
        <taxon>rosids</taxon>
        <taxon>malvids</taxon>
        <taxon>Malvales</taxon>
        <taxon>Malvaceae</taxon>
        <taxon>Malvoideae</taxon>
        <taxon>Gossypium</taxon>
    </lineage>
</organism>
<dbReference type="PANTHER" id="PTHR33116">
    <property type="entry name" value="REVERSE TRANSCRIPTASE ZINC-BINDING DOMAIN-CONTAINING PROTEIN-RELATED-RELATED"/>
    <property type="match status" value="1"/>
</dbReference>
<dbReference type="Proteomes" id="UP000325315">
    <property type="component" value="Unassembled WGS sequence"/>
</dbReference>
<reference evidence="2" key="1">
    <citation type="journal article" date="2019" name="Plant Biotechnol. J.">
        <title>Genome sequencing of the Australian wild diploid species Gossypium australe highlights disease resistance and delayed gland morphogenesis.</title>
        <authorList>
            <person name="Cai Y."/>
            <person name="Cai X."/>
            <person name="Wang Q."/>
            <person name="Wang P."/>
            <person name="Zhang Y."/>
            <person name="Cai C."/>
            <person name="Xu Y."/>
            <person name="Wang K."/>
            <person name="Zhou Z."/>
            <person name="Wang C."/>
            <person name="Geng S."/>
            <person name="Li B."/>
            <person name="Dong Q."/>
            <person name="Hou Y."/>
            <person name="Wang H."/>
            <person name="Ai P."/>
            <person name="Liu Z."/>
            <person name="Yi F."/>
            <person name="Sun M."/>
            <person name="An G."/>
            <person name="Cheng J."/>
            <person name="Zhang Y."/>
            <person name="Shi Q."/>
            <person name="Xie Y."/>
            <person name="Shi X."/>
            <person name="Chang Y."/>
            <person name="Huang F."/>
            <person name="Chen Y."/>
            <person name="Hong S."/>
            <person name="Mi L."/>
            <person name="Sun Q."/>
            <person name="Zhang L."/>
            <person name="Zhou B."/>
            <person name="Peng R."/>
            <person name="Zhang X."/>
            <person name="Liu F."/>
        </authorList>
    </citation>
    <scope>NUCLEOTIDE SEQUENCE [LARGE SCALE GENOMIC DNA]</scope>
    <source>
        <strain evidence="2">cv. PA1801</strain>
    </source>
</reference>
<evidence type="ECO:0000313" key="1">
    <source>
        <dbReference type="EMBL" id="KAA3467612.1"/>
    </source>
</evidence>
<name>A0A5B6VES4_9ROSI</name>
<dbReference type="PANTHER" id="PTHR33116:SF86">
    <property type="entry name" value="REVERSE TRANSCRIPTASE DOMAIN-CONTAINING PROTEIN"/>
    <property type="match status" value="1"/>
</dbReference>
<dbReference type="AlphaFoldDB" id="A0A5B6VES4"/>
<evidence type="ECO:0000313" key="2">
    <source>
        <dbReference type="Proteomes" id="UP000325315"/>
    </source>
</evidence>
<keyword evidence="1" id="KW-0548">Nucleotidyltransferase</keyword>
<sequence length="204" mass="23522">MIELNGGFLKEVMLRMGFTKEWVALIMRCISIVSYVVNINGRRGNIFKPTRGLRQGDPLSPFLFLICNDCILFGEATNRGAMILKEILKEYERCSGQCLKHSRGGERRNLDFIRCEQLKKFGKSLGLPNVVGRRKKESFQNLKDRVYLRIERWSTRLLSQGGKEVFIKSVLQAIPTYAMSCFLLPKSLCGELENIFANFWWQKG</sequence>
<keyword evidence="2" id="KW-1185">Reference proteome</keyword>
<proteinExistence type="predicted"/>
<accession>A0A5B6VES4</accession>
<dbReference type="EMBL" id="SMMG02000007">
    <property type="protein sequence ID" value="KAA3467612.1"/>
    <property type="molecule type" value="Genomic_DNA"/>
</dbReference>
<gene>
    <name evidence="1" type="ORF">EPI10_002609</name>
</gene>
<comment type="caution">
    <text evidence="1">The sequence shown here is derived from an EMBL/GenBank/DDBJ whole genome shotgun (WGS) entry which is preliminary data.</text>
</comment>
<dbReference type="GO" id="GO:0003964">
    <property type="term" value="F:RNA-directed DNA polymerase activity"/>
    <property type="evidence" value="ECO:0007669"/>
    <property type="project" value="UniProtKB-KW"/>
</dbReference>